<dbReference type="EMBL" id="PJQD01000002">
    <property type="protein sequence ID" value="POY76702.1"/>
    <property type="molecule type" value="Genomic_DNA"/>
</dbReference>
<proteinExistence type="predicted"/>
<feature type="compositionally biased region" description="Basic and acidic residues" evidence="1">
    <location>
        <begin position="161"/>
        <end position="170"/>
    </location>
</feature>
<feature type="compositionally biased region" description="Low complexity" evidence="1">
    <location>
        <begin position="212"/>
        <end position="224"/>
    </location>
</feature>
<protein>
    <submittedName>
        <fullName evidence="2">Uncharacterized protein</fullName>
    </submittedName>
</protein>
<feature type="region of interest" description="Disordered" evidence="1">
    <location>
        <begin position="161"/>
        <end position="235"/>
    </location>
</feature>
<accession>A0A2S5BIV5</accession>
<reference evidence="2 3" key="1">
    <citation type="journal article" date="2018" name="Front. Microbiol.">
        <title>Prospects for Fungal Bioremediation of Acidic Radioactive Waste Sites: Characterization and Genome Sequence of Rhodotorula taiwanensis MD1149.</title>
        <authorList>
            <person name="Tkavc R."/>
            <person name="Matrosova V.Y."/>
            <person name="Grichenko O.E."/>
            <person name="Gostincar C."/>
            <person name="Volpe R.P."/>
            <person name="Klimenkova P."/>
            <person name="Gaidamakova E.K."/>
            <person name="Zhou C.E."/>
            <person name="Stewart B.J."/>
            <person name="Lyman M.G."/>
            <person name="Malfatti S.A."/>
            <person name="Rubinfeld B."/>
            <person name="Courtot M."/>
            <person name="Singh J."/>
            <person name="Dalgard C.L."/>
            <person name="Hamilton T."/>
            <person name="Frey K.G."/>
            <person name="Gunde-Cimerman N."/>
            <person name="Dugan L."/>
            <person name="Daly M.J."/>
        </authorList>
    </citation>
    <scope>NUCLEOTIDE SEQUENCE [LARGE SCALE GENOMIC DNA]</scope>
    <source>
        <strain evidence="2 3">MD1149</strain>
    </source>
</reference>
<feature type="compositionally biased region" description="Acidic residues" evidence="1">
    <location>
        <begin position="96"/>
        <end position="115"/>
    </location>
</feature>
<dbReference type="Proteomes" id="UP000237144">
    <property type="component" value="Unassembled WGS sequence"/>
</dbReference>
<evidence type="ECO:0000313" key="3">
    <source>
        <dbReference type="Proteomes" id="UP000237144"/>
    </source>
</evidence>
<evidence type="ECO:0000256" key="1">
    <source>
        <dbReference type="SAM" id="MobiDB-lite"/>
    </source>
</evidence>
<comment type="caution">
    <text evidence="2">The sequence shown here is derived from an EMBL/GenBank/DDBJ whole genome shotgun (WGS) entry which is preliminary data.</text>
</comment>
<keyword evidence="3" id="KW-1185">Reference proteome</keyword>
<feature type="compositionally biased region" description="Gly residues" evidence="1">
    <location>
        <begin position="65"/>
        <end position="74"/>
    </location>
</feature>
<name>A0A2S5BIV5_9BASI</name>
<sequence>MAMTGRTSGSAPAATDKKYRRGSSTSWSGKRGGARGGGVAAAGRGGFAKGRAAGSRDASTRGRRGGPGAGMRGGRGQKRQLDDDEEWQGIASSPEPAEEVGPEAEPEEDEEEEEVVAAAPPPKKKQRKPTGGTGKKQMVFVESKSDLLALAASVSGDVAKKTQAKVEKAKSKPVKAAPQADRREPSETKQKQLAAARAVVSARNKAKKESSRPVPVEPASVAPATANAKKGVRFA</sequence>
<organism evidence="2 3">
    <name type="scientific">Rhodotorula taiwanensis</name>
    <dbReference type="NCBI Taxonomy" id="741276"/>
    <lineage>
        <taxon>Eukaryota</taxon>
        <taxon>Fungi</taxon>
        <taxon>Dikarya</taxon>
        <taxon>Basidiomycota</taxon>
        <taxon>Pucciniomycotina</taxon>
        <taxon>Microbotryomycetes</taxon>
        <taxon>Sporidiobolales</taxon>
        <taxon>Sporidiobolaceae</taxon>
        <taxon>Rhodotorula</taxon>
    </lineage>
</organism>
<feature type="compositionally biased region" description="Gly residues" evidence="1">
    <location>
        <begin position="30"/>
        <end position="48"/>
    </location>
</feature>
<feature type="compositionally biased region" description="Basic and acidic residues" evidence="1">
    <location>
        <begin position="180"/>
        <end position="190"/>
    </location>
</feature>
<evidence type="ECO:0000313" key="2">
    <source>
        <dbReference type="EMBL" id="POY76702.1"/>
    </source>
</evidence>
<feature type="compositionally biased region" description="Polar residues" evidence="1">
    <location>
        <begin position="1"/>
        <end position="10"/>
    </location>
</feature>
<dbReference type="OrthoDB" id="10653662at2759"/>
<dbReference type="AlphaFoldDB" id="A0A2S5BIV5"/>
<gene>
    <name evidence="2" type="ORF">BMF94_0294</name>
</gene>
<feature type="region of interest" description="Disordered" evidence="1">
    <location>
        <begin position="1"/>
        <end position="138"/>
    </location>
</feature>